<dbReference type="Pfam" id="PF07883">
    <property type="entry name" value="Cupin_2"/>
    <property type="match status" value="1"/>
</dbReference>
<dbReference type="Gene3D" id="2.60.120.10">
    <property type="entry name" value="Jelly Rolls"/>
    <property type="match status" value="1"/>
</dbReference>
<accession>A0A842J8Z4</accession>
<dbReference type="RefSeq" id="WP_185898601.1">
    <property type="nucleotide sequence ID" value="NZ_JACLZK010000002.1"/>
</dbReference>
<keyword evidence="3" id="KW-1185">Reference proteome</keyword>
<dbReference type="CDD" id="cd02230">
    <property type="entry name" value="cupin_HP0902-like"/>
    <property type="match status" value="1"/>
</dbReference>
<feature type="domain" description="Cupin type-2" evidence="1">
    <location>
        <begin position="30"/>
        <end position="93"/>
    </location>
</feature>
<dbReference type="Proteomes" id="UP000552683">
    <property type="component" value="Unassembled WGS sequence"/>
</dbReference>
<protein>
    <submittedName>
        <fullName evidence="2">Cupin domain-containing protein</fullName>
    </submittedName>
</protein>
<organism evidence="2 3">
    <name type="scientific">Campylobacter massiliensis</name>
    <dbReference type="NCBI Taxonomy" id="2762557"/>
    <lineage>
        <taxon>Bacteria</taxon>
        <taxon>Pseudomonadati</taxon>
        <taxon>Campylobacterota</taxon>
        <taxon>Epsilonproteobacteria</taxon>
        <taxon>Campylobacterales</taxon>
        <taxon>Campylobacteraceae</taxon>
        <taxon>Campylobacter</taxon>
    </lineage>
</organism>
<comment type="caution">
    <text evidence="2">The sequence shown here is derived from an EMBL/GenBank/DDBJ whole genome shotgun (WGS) entry which is preliminary data.</text>
</comment>
<evidence type="ECO:0000313" key="2">
    <source>
        <dbReference type="EMBL" id="MBC2883025.1"/>
    </source>
</evidence>
<reference evidence="2 3" key="1">
    <citation type="submission" date="2020-08" db="EMBL/GenBank/DDBJ databases">
        <title>Complete genome and description of Campylobacter massiliensis Marseille-Q3452 sp. nov.</title>
        <authorList>
            <person name="Antezack A."/>
        </authorList>
    </citation>
    <scope>NUCLEOTIDE SEQUENCE [LARGE SCALE GENOMIC DNA]</scope>
    <source>
        <strain evidence="2 3">Marseille-Q3452</strain>
    </source>
</reference>
<dbReference type="PANTHER" id="PTHR37694:SF1">
    <property type="entry name" value="SLR8022 PROTEIN"/>
    <property type="match status" value="1"/>
</dbReference>
<dbReference type="AlphaFoldDB" id="A0A842J8Z4"/>
<gene>
    <name evidence="2" type="ORF">H7R39_07135</name>
</gene>
<dbReference type="InterPro" id="IPR011051">
    <property type="entry name" value="RmlC_Cupin_sf"/>
</dbReference>
<name>A0A842J8Z4_9BACT</name>
<dbReference type="PANTHER" id="PTHR37694">
    <property type="entry name" value="SLR8022 PROTEIN"/>
    <property type="match status" value="1"/>
</dbReference>
<dbReference type="EMBL" id="JACLZK010000002">
    <property type="protein sequence ID" value="MBC2883025.1"/>
    <property type="molecule type" value="Genomic_DNA"/>
</dbReference>
<dbReference type="SUPFAM" id="SSF51182">
    <property type="entry name" value="RmlC-like cupins"/>
    <property type="match status" value="1"/>
</dbReference>
<proteinExistence type="predicted"/>
<sequence>MEKIVWQNDVFNGVTIAKLFDGPNSKEIRINLEKGAQMKEHKAPGAIMVQVLSGKVDFSVGENSFILDALDMITLEPNVIHALTALENSIVRLSLSKNDDVSRVFGVLRP</sequence>
<evidence type="ECO:0000259" key="1">
    <source>
        <dbReference type="Pfam" id="PF07883"/>
    </source>
</evidence>
<dbReference type="InterPro" id="IPR014710">
    <property type="entry name" value="RmlC-like_jellyroll"/>
</dbReference>
<dbReference type="InterPro" id="IPR013096">
    <property type="entry name" value="Cupin_2"/>
</dbReference>
<evidence type="ECO:0000313" key="3">
    <source>
        <dbReference type="Proteomes" id="UP000552683"/>
    </source>
</evidence>